<organism evidence="2 3">
    <name type="scientific">Tenebrio molitor</name>
    <name type="common">Yellow mealworm beetle</name>
    <dbReference type="NCBI Taxonomy" id="7067"/>
    <lineage>
        <taxon>Eukaryota</taxon>
        <taxon>Metazoa</taxon>
        <taxon>Ecdysozoa</taxon>
        <taxon>Arthropoda</taxon>
        <taxon>Hexapoda</taxon>
        <taxon>Insecta</taxon>
        <taxon>Pterygota</taxon>
        <taxon>Neoptera</taxon>
        <taxon>Endopterygota</taxon>
        <taxon>Coleoptera</taxon>
        <taxon>Polyphaga</taxon>
        <taxon>Cucujiformia</taxon>
        <taxon>Tenebrionidae</taxon>
        <taxon>Tenebrio</taxon>
    </lineage>
</organism>
<evidence type="ECO:0000313" key="2">
    <source>
        <dbReference type="EMBL" id="KAH0822724.1"/>
    </source>
</evidence>
<feature type="region of interest" description="Disordered" evidence="1">
    <location>
        <begin position="113"/>
        <end position="155"/>
    </location>
</feature>
<feature type="compositionally biased region" description="Low complexity" evidence="1">
    <location>
        <begin position="27"/>
        <end position="38"/>
    </location>
</feature>
<dbReference type="EMBL" id="JABDTM020000076">
    <property type="protein sequence ID" value="KAH0822724.1"/>
    <property type="molecule type" value="Genomic_DNA"/>
</dbReference>
<keyword evidence="3" id="KW-1185">Reference proteome</keyword>
<feature type="region of interest" description="Disordered" evidence="1">
    <location>
        <begin position="1"/>
        <end position="54"/>
    </location>
</feature>
<comment type="caution">
    <text evidence="2">The sequence shown here is derived from an EMBL/GenBank/DDBJ whole genome shotgun (WGS) entry which is preliminary data.</text>
</comment>
<dbReference type="Proteomes" id="UP000719412">
    <property type="component" value="Unassembled WGS sequence"/>
</dbReference>
<sequence length="155" mass="17287">MQEESRESPQIEVESDSESQRDTAPADETTQDVTQQDTPLPPRNKKKKTTGDLRLEKAFRILEQAGDSDESQAFGIFVGKKLRTYSPFTRSGVQHAISNILFNADRGCYEPQEQYAKQAQSPSLVSERQHSTFSDSPAPSLATTASDDYDITQLI</sequence>
<reference evidence="2" key="1">
    <citation type="journal article" date="2020" name="J Insects Food Feed">
        <title>The yellow mealworm (Tenebrio molitor) genome: a resource for the emerging insects as food and feed industry.</title>
        <authorList>
            <person name="Eriksson T."/>
            <person name="Andere A."/>
            <person name="Kelstrup H."/>
            <person name="Emery V."/>
            <person name="Picard C."/>
        </authorList>
    </citation>
    <scope>NUCLEOTIDE SEQUENCE</scope>
    <source>
        <strain evidence="2">Stoneville</strain>
        <tissue evidence="2">Whole head</tissue>
    </source>
</reference>
<proteinExistence type="predicted"/>
<protein>
    <submittedName>
        <fullName evidence="2">Uncharacterized protein</fullName>
    </submittedName>
</protein>
<reference evidence="2" key="2">
    <citation type="submission" date="2021-08" db="EMBL/GenBank/DDBJ databases">
        <authorList>
            <person name="Eriksson T."/>
        </authorList>
    </citation>
    <scope>NUCLEOTIDE SEQUENCE</scope>
    <source>
        <strain evidence="2">Stoneville</strain>
        <tissue evidence="2">Whole head</tissue>
    </source>
</reference>
<dbReference type="AlphaFoldDB" id="A0A8J6HXV0"/>
<name>A0A8J6HXV0_TENMO</name>
<accession>A0A8J6HXV0</accession>
<feature type="compositionally biased region" description="Polar residues" evidence="1">
    <location>
        <begin position="115"/>
        <end position="146"/>
    </location>
</feature>
<evidence type="ECO:0000313" key="3">
    <source>
        <dbReference type="Proteomes" id="UP000719412"/>
    </source>
</evidence>
<gene>
    <name evidence="2" type="ORF">GEV33_000067</name>
</gene>
<evidence type="ECO:0000256" key="1">
    <source>
        <dbReference type="SAM" id="MobiDB-lite"/>
    </source>
</evidence>